<reference evidence="1 2" key="1">
    <citation type="submission" date="2020-02" db="EMBL/GenBank/DDBJ databases">
        <title>Streptomyces malaysiensis DSM14702 (JHCC583434, PFL_A843) Genome sequencing and assembly.</title>
        <authorList>
            <person name="Samborskyy M."/>
        </authorList>
    </citation>
    <scope>NUCLEOTIDE SEQUENCE [LARGE SCALE GENOMIC DNA]</scope>
    <source>
        <strain evidence="1 2">DSM 14702</strain>
    </source>
</reference>
<proteinExistence type="predicted"/>
<organism evidence="1 2">
    <name type="scientific">Streptomyces malaysiensis</name>
    <dbReference type="NCBI Taxonomy" id="92644"/>
    <lineage>
        <taxon>Bacteria</taxon>
        <taxon>Bacillati</taxon>
        <taxon>Actinomycetota</taxon>
        <taxon>Actinomycetes</taxon>
        <taxon>Kitasatosporales</taxon>
        <taxon>Streptomycetaceae</taxon>
        <taxon>Streptomyces</taxon>
        <taxon>Streptomyces violaceusniger group</taxon>
    </lineage>
</organism>
<accession>A0A7X5X523</accession>
<gene>
    <name evidence="1" type="ORF">SMALB_4732</name>
</gene>
<evidence type="ECO:0000313" key="2">
    <source>
        <dbReference type="Proteomes" id="UP000536624"/>
    </source>
</evidence>
<comment type="caution">
    <text evidence="1">The sequence shown here is derived from an EMBL/GenBank/DDBJ whole genome shotgun (WGS) entry which is preliminary data.</text>
</comment>
<name>A0A7X5X523_STRMQ</name>
<dbReference type="AlphaFoldDB" id="A0A7X5X523"/>
<evidence type="ECO:0000313" key="1">
    <source>
        <dbReference type="EMBL" id="NIY66702.1"/>
    </source>
</evidence>
<sequence>MYEEAVMAVSTGAASGVLSYLLQGQADALRTRISAIFRRGGNPQEETAALQVLNEQVEALARHEITGRTVTDAWTELLAAFLQAHPDARADIEELRTTAPTKTVNIGSQHNHGSGAFIGSDHYGDININTRDGR</sequence>
<dbReference type="RefSeq" id="WP_167502331.1">
    <property type="nucleotide sequence ID" value="NZ_JAALLH010000001.1"/>
</dbReference>
<protein>
    <submittedName>
        <fullName evidence="1">Uncharacterized protein</fullName>
    </submittedName>
</protein>
<dbReference type="EMBL" id="JAALLH010000001">
    <property type="protein sequence ID" value="NIY66702.1"/>
    <property type="molecule type" value="Genomic_DNA"/>
</dbReference>
<dbReference type="Proteomes" id="UP000536624">
    <property type="component" value="Unassembled WGS sequence"/>
</dbReference>